<sequence>MENYLQHHKLVLHDSKDSIRGRFIKSNATLPKGTEIITSQPLGTVALPQTLNESCNYCFRKQTSPPLQRCSQCKNAYFCDMACFKNAWLSYHQYVCKANTTSRDAEDDMDLEMLERVALNIARYRKRQKTNQQQQPNVVVGRGGDSSEESVKITMQAFFSLVGHDNLQQRHVKEKYTLLASEALKKPFIQQTGLKLDELVHYLNVFKSNNFAINDADMFAIGEGTFPIASLFNHSCRPNAVVMFEGALASIHAIEDIEPDTEITISYVDAAHSRSYRQKSLQEKYFFNCTCERCCTSDARPYLSLVDTLLGDEESDWDRAQQLLSQHQKNNAMNKSTRILQEIEDWDLLEMCKEYDRKSDGCPDPKKPLAIANYTHYFIQFFAPYLLTWNQPELHQQQVGLTLKTSLTDFDDPLPAFAKPAVQPTYDEIMKTAIDKMLSYPTDKDIIIPYRLDTLSVCSRLFYDEMAEGKWQNAVKLGMYVLIQYCLIYPPYHPMLAQHFLILAKACWNSIIQSELIQDNKRLEKVYERGVRRWIMSSKETVAIAFGKHGKLWRETLELEWIFLREQKLK</sequence>
<dbReference type="Pfam" id="PF01753">
    <property type="entry name" value="zf-MYND"/>
    <property type="match status" value="1"/>
</dbReference>
<dbReference type="InterPro" id="IPR011990">
    <property type="entry name" value="TPR-like_helical_dom_sf"/>
</dbReference>
<dbReference type="PANTHER" id="PTHR12197:SF251">
    <property type="entry name" value="EG:BACR7C10.4 PROTEIN"/>
    <property type="match status" value="1"/>
</dbReference>
<dbReference type="PROSITE" id="PS01360">
    <property type="entry name" value="ZF_MYND_1"/>
    <property type="match status" value="1"/>
</dbReference>
<dbReference type="Gene3D" id="1.10.220.160">
    <property type="match status" value="1"/>
</dbReference>
<evidence type="ECO:0000256" key="1">
    <source>
        <dbReference type="ARBA" id="ARBA00022723"/>
    </source>
</evidence>
<accession>A0A8H7RQ09</accession>
<dbReference type="OrthoDB" id="5945798at2759"/>
<evidence type="ECO:0000256" key="3">
    <source>
        <dbReference type="ARBA" id="ARBA00022833"/>
    </source>
</evidence>
<dbReference type="PANTHER" id="PTHR12197">
    <property type="entry name" value="HISTONE-LYSINE N-METHYLTRANSFERASE SMYD"/>
    <property type="match status" value="1"/>
</dbReference>
<dbReference type="Gene3D" id="2.170.270.10">
    <property type="entry name" value="SET domain"/>
    <property type="match status" value="1"/>
</dbReference>
<evidence type="ECO:0000256" key="4">
    <source>
        <dbReference type="PROSITE-ProRule" id="PRU00134"/>
    </source>
</evidence>
<dbReference type="InterPro" id="IPR046341">
    <property type="entry name" value="SET_dom_sf"/>
</dbReference>
<dbReference type="Pfam" id="PF00856">
    <property type="entry name" value="SET"/>
    <property type="match status" value="1"/>
</dbReference>
<dbReference type="GO" id="GO:0005634">
    <property type="term" value="C:nucleus"/>
    <property type="evidence" value="ECO:0007669"/>
    <property type="project" value="TreeGrafter"/>
</dbReference>
<dbReference type="EMBL" id="JAEPRC010000024">
    <property type="protein sequence ID" value="KAG2214545.1"/>
    <property type="molecule type" value="Genomic_DNA"/>
</dbReference>
<dbReference type="SUPFAM" id="SSF144232">
    <property type="entry name" value="HIT/MYND zinc finger-like"/>
    <property type="match status" value="1"/>
</dbReference>
<name>A0A8H7RQ09_9FUNG</name>
<proteinExistence type="predicted"/>
<evidence type="ECO:0000259" key="6">
    <source>
        <dbReference type="PROSITE" id="PS50865"/>
    </source>
</evidence>
<reference evidence="7" key="1">
    <citation type="submission" date="2020-12" db="EMBL/GenBank/DDBJ databases">
        <title>Metabolic potential, ecology and presence of endohyphal bacteria is reflected in genomic diversity of Mucoromycotina.</title>
        <authorList>
            <person name="Muszewska A."/>
            <person name="Okrasinska A."/>
            <person name="Steczkiewicz K."/>
            <person name="Drgas O."/>
            <person name="Orlowska M."/>
            <person name="Perlinska-Lenart U."/>
            <person name="Aleksandrzak-Piekarczyk T."/>
            <person name="Szatraj K."/>
            <person name="Zielenkiewicz U."/>
            <person name="Pilsyk S."/>
            <person name="Malc E."/>
            <person name="Mieczkowski P."/>
            <person name="Kruszewska J.S."/>
            <person name="Biernat P."/>
            <person name="Pawlowska J."/>
        </authorList>
    </citation>
    <scope>NUCLEOTIDE SEQUENCE</scope>
    <source>
        <strain evidence="7">CBS 226.32</strain>
    </source>
</reference>
<dbReference type="InterPro" id="IPR002893">
    <property type="entry name" value="Znf_MYND"/>
</dbReference>
<dbReference type="PROSITE" id="PS50865">
    <property type="entry name" value="ZF_MYND_2"/>
    <property type="match status" value="1"/>
</dbReference>
<dbReference type="Proteomes" id="UP000650833">
    <property type="component" value="Unassembled WGS sequence"/>
</dbReference>
<dbReference type="InterPro" id="IPR001214">
    <property type="entry name" value="SET_dom"/>
</dbReference>
<evidence type="ECO:0000256" key="2">
    <source>
        <dbReference type="ARBA" id="ARBA00022771"/>
    </source>
</evidence>
<dbReference type="AlphaFoldDB" id="A0A8H7RQ09"/>
<dbReference type="SUPFAM" id="SSF82199">
    <property type="entry name" value="SET domain"/>
    <property type="match status" value="1"/>
</dbReference>
<comment type="caution">
    <text evidence="7">The sequence shown here is derived from an EMBL/GenBank/DDBJ whole genome shotgun (WGS) entry which is preliminary data.</text>
</comment>
<dbReference type="Gene3D" id="6.10.140.2220">
    <property type="match status" value="1"/>
</dbReference>
<dbReference type="SMART" id="SM00317">
    <property type="entry name" value="SET"/>
    <property type="match status" value="1"/>
</dbReference>
<feature type="domain" description="MYND-type" evidence="6">
    <location>
        <begin position="55"/>
        <end position="96"/>
    </location>
</feature>
<keyword evidence="8" id="KW-1185">Reference proteome</keyword>
<dbReference type="PROSITE" id="PS50280">
    <property type="entry name" value="SET"/>
    <property type="match status" value="1"/>
</dbReference>
<dbReference type="InterPro" id="IPR050869">
    <property type="entry name" value="H3K4_H4K5_MeTrfase"/>
</dbReference>
<dbReference type="GO" id="GO:0008270">
    <property type="term" value="F:zinc ion binding"/>
    <property type="evidence" value="ECO:0007669"/>
    <property type="project" value="UniProtKB-KW"/>
</dbReference>
<keyword evidence="2 4" id="KW-0863">Zinc-finger</keyword>
<feature type="domain" description="SET" evidence="5">
    <location>
        <begin position="8"/>
        <end position="268"/>
    </location>
</feature>
<dbReference type="Gene3D" id="1.25.40.10">
    <property type="entry name" value="Tetratricopeptide repeat domain"/>
    <property type="match status" value="1"/>
</dbReference>
<keyword evidence="1" id="KW-0479">Metal-binding</keyword>
<evidence type="ECO:0000313" key="7">
    <source>
        <dbReference type="EMBL" id="KAG2214545.1"/>
    </source>
</evidence>
<protein>
    <recommendedName>
        <fullName evidence="9">SET domain-containing protein</fullName>
    </recommendedName>
</protein>
<organism evidence="7 8">
    <name type="scientific">Mucor plumbeus</name>
    <dbReference type="NCBI Taxonomy" id="97098"/>
    <lineage>
        <taxon>Eukaryota</taxon>
        <taxon>Fungi</taxon>
        <taxon>Fungi incertae sedis</taxon>
        <taxon>Mucoromycota</taxon>
        <taxon>Mucoromycotina</taxon>
        <taxon>Mucoromycetes</taxon>
        <taxon>Mucorales</taxon>
        <taxon>Mucorineae</taxon>
        <taxon>Mucoraceae</taxon>
        <taxon>Mucor</taxon>
    </lineage>
</organism>
<evidence type="ECO:0000313" key="8">
    <source>
        <dbReference type="Proteomes" id="UP000650833"/>
    </source>
</evidence>
<evidence type="ECO:0008006" key="9">
    <source>
        <dbReference type="Google" id="ProtNLM"/>
    </source>
</evidence>
<gene>
    <name evidence="7" type="ORF">INT46_003095</name>
</gene>
<evidence type="ECO:0000259" key="5">
    <source>
        <dbReference type="PROSITE" id="PS50280"/>
    </source>
</evidence>
<keyword evidence="3" id="KW-0862">Zinc</keyword>